<evidence type="ECO:0000313" key="3">
    <source>
        <dbReference type="EMBL" id="TLU74306.1"/>
    </source>
</evidence>
<keyword evidence="1" id="KW-0732">Signal</keyword>
<dbReference type="Pfam" id="PF18602">
    <property type="entry name" value="Rap1a"/>
    <property type="match status" value="1"/>
</dbReference>
<dbReference type="AlphaFoldDB" id="A0A5R9JFW3"/>
<proteinExistence type="predicted"/>
<keyword evidence="4" id="KW-1185">Reference proteome</keyword>
<reference evidence="3 4" key="1">
    <citation type="submission" date="2019-05" db="EMBL/GenBank/DDBJ databases">
        <authorList>
            <person name="Pankratov T."/>
            <person name="Grouzdev D."/>
        </authorList>
    </citation>
    <scope>NUCLEOTIDE SEQUENCE [LARGE SCALE GENOMIC DNA]</scope>
    <source>
        <strain evidence="3 4">KEBCLARHB70R</strain>
    </source>
</reference>
<feature type="chain" id="PRO_5024446424" description="Rap1a immunity protein domain-containing protein" evidence="1">
    <location>
        <begin position="26"/>
        <end position="126"/>
    </location>
</feature>
<protein>
    <recommendedName>
        <fullName evidence="2">Rap1a immunity protein domain-containing protein</fullName>
    </recommendedName>
</protein>
<accession>A0A5R9JFW3</accession>
<dbReference type="EMBL" id="VCDI01000001">
    <property type="protein sequence ID" value="TLU74306.1"/>
    <property type="molecule type" value="Genomic_DNA"/>
</dbReference>
<dbReference type="Proteomes" id="UP000305654">
    <property type="component" value="Unassembled WGS sequence"/>
</dbReference>
<dbReference type="InterPro" id="IPR041238">
    <property type="entry name" value="Rap1a"/>
</dbReference>
<sequence length="126" mass="13341">MNMKFATFLVAGACILALPPAPAHAQRVSMMAGGKFLQICSAPRGVPACDAYIAGMADSFALIQKLAAHTPADASMKLPVCIPTATATAEIRGHVVSWLKEHSDRLQAHVGEDVYEALRTSYPCSN</sequence>
<feature type="domain" description="Rap1a immunity protein" evidence="2">
    <location>
        <begin position="33"/>
        <end position="124"/>
    </location>
</feature>
<organism evidence="3 4">
    <name type="scientific">Lichenicoccus roseus</name>
    <dbReference type="NCBI Taxonomy" id="2683649"/>
    <lineage>
        <taxon>Bacteria</taxon>
        <taxon>Pseudomonadati</taxon>
        <taxon>Pseudomonadota</taxon>
        <taxon>Alphaproteobacteria</taxon>
        <taxon>Acetobacterales</taxon>
        <taxon>Acetobacteraceae</taxon>
        <taxon>Lichenicoccus</taxon>
    </lineage>
</organism>
<dbReference type="Gene3D" id="1.10.890.40">
    <property type="match status" value="1"/>
</dbReference>
<comment type="caution">
    <text evidence="3">The sequence shown here is derived from an EMBL/GenBank/DDBJ whole genome shotgun (WGS) entry which is preliminary data.</text>
</comment>
<gene>
    <name evidence="3" type="ORF">FE263_03705</name>
</gene>
<feature type="signal peptide" evidence="1">
    <location>
        <begin position="1"/>
        <end position="25"/>
    </location>
</feature>
<dbReference type="OrthoDB" id="7281972at2"/>
<evidence type="ECO:0000313" key="4">
    <source>
        <dbReference type="Proteomes" id="UP000305654"/>
    </source>
</evidence>
<evidence type="ECO:0000256" key="1">
    <source>
        <dbReference type="SAM" id="SignalP"/>
    </source>
</evidence>
<name>A0A5R9JFW3_9PROT</name>
<dbReference type="RefSeq" id="WP_138324557.1">
    <property type="nucleotide sequence ID" value="NZ_VCDI01000001.1"/>
</dbReference>
<evidence type="ECO:0000259" key="2">
    <source>
        <dbReference type="Pfam" id="PF18602"/>
    </source>
</evidence>